<evidence type="ECO:0000256" key="4">
    <source>
        <dbReference type="ARBA" id="ARBA00022532"/>
    </source>
</evidence>
<dbReference type="GO" id="GO:0008924">
    <property type="term" value="F:L-malate dehydrogenase (quinone) activity"/>
    <property type="evidence" value="ECO:0007669"/>
    <property type="project" value="UniProtKB-EC"/>
</dbReference>
<reference evidence="9" key="1">
    <citation type="submission" date="2023-07" db="EMBL/GenBank/DDBJ databases">
        <title>Sequencing the genomes of 1000 actinobacteria strains.</title>
        <authorList>
            <person name="Klenk H.-P."/>
        </authorList>
    </citation>
    <scope>NUCLEOTIDE SEQUENCE</scope>
    <source>
        <strain evidence="9">DSM 13068</strain>
    </source>
</reference>
<dbReference type="NCBIfam" id="NF009875">
    <property type="entry name" value="PRK13339.1"/>
    <property type="match status" value="1"/>
</dbReference>
<dbReference type="NCBIfam" id="NF003610">
    <property type="entry name" value="PRK05257.3-1"/>
    <property type="match status" value="1"/>
</dbReference>
<sequence>MSDGVASVSSTNQKISLDVALIGGGIMSATLGTFLNHVEPGWSIGVFESLDRAGAESSDPWNNAGTGHSALCELNYSPAAADGSVDPTKALGIAEQFQQSRQFYAWLVEQGIVKDPSSFINALPHASFVIGEDHKRYLQTRYETLKQNVLFQDFQHTTDIDQIAEWTPLVAEGRTNNNVAMTRSASGTDVNFGSLTRQLLDAMDAKNSTDVFYNHKVTNLKRAGNGWVVTVKDKASKQTLEVNAKFVFVGAGGGALPLLQKSGIDEIKGYGGFPVSGEFLRCTNESVIARHEAKVYGQASVGAPPMSVPHLDTRYVDGKKSLMFGPYGGFSPKFLKSGSFFDLPFSVRVHNLGTMLGVAKSNFDLVTYLVSELAKTRNQQMEAMRAYYPAAQKGDWEMITAGQRVQTMKKGPNGKAVLAFGTEVVSSADGSIAGLLGASPGASTAAPIMVNLLKTCFADKWAGWEDQVKELIPSLGQKLNNNASLYSEVKDRTDKVLGLN</sequence>
<evidence type="ECO:0000256" key="8">
    <source>
        <dbReference type="HAMAP-Rule" id="MF_00212"/>
    </source>
</evidence>
<dbReference type="PANTHER" id="PTHR43104">
    <property type="entry name" value="L-2-HYDROXYGLUTARATE DEHYDROGENASE, MITOCHONDRIAL"/>
    <property type="match status" value="1"/>
</dbReference>
<evidence type="ECO:0000256" key="2">
    <source>
        <dbReference type="ARBA" id="ARBA00001974"/>
    </source>
</evidence>
<protein>
    <recommendedName>
        <fullName evidence="8">Probable malate:quinone oxidoreductase</fullName>
        <ecNumber evidence="8">1.1.5.4</ecNumber>
    </recommendedName>
    <alternativeName>
        <fullName evidence="8">MQO</fullName>
    </alternativeName>
    <alternativeName>
        <fullName evidence="8">Malate dehydrogenase [quinone]</fullName>
    </alternativeName>
</protein>
<keyword evidence="7 8" id="KW-0560">Oxidoreductase</keyword>
<dbReference type="EMBL" id="JAVDXX010000001">
    <property type="protein sequence ID" value="MDR7293694.1"/>
    <property type="molecule type" value="Genomic_DNA"/>
</dbReference>
<gene>
    <name evidence="8" type="primary">mqo</name>
    <name evidence="9" type="ORF">J2S67_000962</name>
</gene>
<dbReference type="PANTHER" id="PTHR43104:SF2">
    <property type="entry name" value="L-2-HYDROXYGLUTARATE DEHYDROGENASE, MITOCHONDRIAL"/>
    <property type="match status" value="1"/>
</dbReference>
<evidence type="ECO:0000256" key="6">
    <source>
        <dbReference type="ARBA" id="ARBA00022827"/>
    </source>
</evidence>
<organism evidence="9 10">
    <name type="scientific">Pseudoglutamicibacter albus</name>
    <dbReference type="NCBI Taxonomy" id="98671"/>
    <lineage>
        <taxon>Bacteria</taxon>
        <taxon>Bacillati</taxon>
        <taxon>Actinomycetota</taxon>
        <taxon>Actinomycetes</taxon>
        <taxon>Micrococcales</taxon>
        <taxon>Micrococcaceae</taxon>
        <taxon>Pseudoglutamicibacter</taxon>
    </lineage>
</organism>
<comment type="cofactor">
    <cofactor evidence="2 8">
        <name>FAD</name>
        <dbReference type="ChEBI" id="CHEBI:57692"/>
    </cofactor>
</comment>
<dbReference type="NCBIfam" id="NF003603">
    <property type="entry name" value="PRK05257.1-1"/>
    <property type="match status" value="1"/>
</dbReference>
<dbReference type="SUPFAM" id="SSF51905">
    <property type="entry name" value="FAD/NAD(P)-binding domain"/>
    <property type="match status" value="1"/>
</dbReference>
<evidence type="ECO:0000256" key="5">
    <source>
        <dbReference type="ARBA" id="ARBA00022630"/>
    </source>
</evidence>
<dbReference type="Gene3D" id="3.30.9.10">
    <property type="entry name" value="D-Amino Acid Oxidase, subunit A, domain 2"/>
    <property type="match status" value="1"/>
</dbReference>
<keyword evidence="5 8" id="KW-0285">Flavoprotein</keyword>
<evidence type="ECO:0000256" key="3">
    <source>
        <dbReference type="ARBA" id="ARBA00005012"/>
    </source>
</evidence>
<comment type="pathway">
    <text evidence="3 8">Carbohydrate metabolism; tricarboxylic acid cycle; oxaloacetate from (S)-malate (quinone route): step 1/1.</text>
</comment>
<keyword evidence="6 8" id="KW-0274">FAD</keyword>
<comment type="similarity">
    <text evidence="8">Belongs to the MQO family.</text>
</comment>
<keyword evidence="4 8" id="KW-0816">Tricarboxylic acid cycle</keyword>
<dbReference type="NCBIfam" id="TIGR01320">
    <property type="entry name" value="mal_quin_oxido"/>
    <property type="match status" value="1"/>
</dbReference>
<dbReference type="HAMAP" id="MF_00212">
    <property type="entry name" value="MQO"/>
    <property type="match status" value="1"/>
</dbReference>
<evidence type="ECO:0000256" key="1">
    <source>
        <dbReference type="ARBA" id="ARBA00001139"/>
    </source>
</evidence>
<dbReference type="Gene3D" id="3.50.50.60">
    <property type="entry name" value="FAD/NAD(P)-binding domain"/>
    <property type="match status" value="1"/>
</dbReference>
<comment type="caution">
    <text evidence="9">The sequence shown here is derived from an EMBL/GenBank/DDBJ whole genome shotgun (WGS) entry which is preliminary data.</text>
</comment>
<evidence type="ECO:0000256" key="7">
    <source>
        <dbReference type="ARBA" id="ARBA00023002"/>
    </source>
</evidence>
<dbReference type="InterPro" id="IPR006231">
    <property type="entry name" value="MQO"/>
</dbReference>
<dbReference type="Proteomes" id="UP001180715">
    <property type="component" value="Unassembled WGS sequence"/>
</dbReference>
<evidence type="ECO:0000313" key="10">
    <source>
        <dbReference type="Proteomes" id="UP001180715"/>
    </source>
</evidence>
<proteinExistence type="inferred from homology"/>
<dbReference type="NCBIfam" id="NF003611">
    <property type="entry name" value="PRK05257.3-2"/>
    <property type="match status" value="1"/>
</dbReference>
<dbReference type="RefSeq" id="WP_052048249.1">
    <property type="nucleotide sequence ID" value="NZ_JAVDXX010000001.1"/>
</dbReference>
<keyword evidence="10" id="KW-1185">Reference proteome</keyword>
<dbReference type="InterPro" id="IPR036188">
    <property type="entry name" value="FAD/NAD-bd_sf"/>
</dbReference>
<dbReference type="EC" id="1.1.5.4" evidence="8"/>
<dbReference type="Pfam" id="PF06039">
    <property type="entry name" value="Mqo"/>
    <property type="match status" value="1"/>
</dbReference>
<evidence type="ECO:0000313" key="9">
    <source>
        <dbReference type="EMBL" id="MDR7293694.1"/>
    </source>
</evidence>
<name>A0ABU1YZ97_9MICC</name>
<dbReference type="NCBIfam" id="NF003605">
    <property type="entry name" value="PRK05257.1-4"/>
    <property type="match status" value="1"/>
</dbReference>
<comment type="catalytic activity">
    <reaction evidence="1 8">
        <text>(S)-malate + a quinone = a quinol + oxaloacetate</text>
        <dbReference type="Rhea" id="RHEA:46012"/>
        <dbReference type="ChEBI" id="CHEBI:15589"/>
        <dbReference type="ChEBI" id="CHEBI:16452"/>
        <dbReference type="ChEBI" id="CHEBI:24646"/>
        <dbReference type="ChEBI" id="CHEBI:132124"/>
        <dbReference type="EC" id="1.1.5.4"/>
    </reaction>
</comment>
<dbReference type="NCBIfam" id="NF003606">
    <property type="entry name" value="PRK05257.2-1"/>
    <property type="match status" value="1"/>
</dbReference>
<accession>A0ABU1YZ97</accession>